<keyword evidence="3" id="KW-1185">Reference proteome</keyword>
<keyword evidence="1" id="KW-0812">Transmembrane</keyword>
<name>A0ABU0A1G8_9BACI</name>
<comment type="caution">
    <text evidence="2">The sequence shown here is derived from an EMBL/GenBank/DDBJ whole genome shotgun (WGS) entry which is preliminary data.</text>
</comment>
<dbReference type="Proteomes" id="UP001230005">
    <property type="component" value="Unassembled WGS sequence"/>
</dbReference>
<evidence type="ECO:0008006" key="4">
    <source>
        <dbReference type="Google" id="ProtNLM"/>
    </source>
</evidence>
<accession>A0ABU0A1G8</accession>
<protein>
    <recommendedName>
        <fullName evidence="4">Urease accessory protein UreH-like transmembrane domain-containing protein</fullName>
    </recommendedName>
</protein>
<dbReference type="EMBL" id="JAUSUG010000020">
    <property type="protein sequence ID" value="MDQ0256826.1"/>
    <property type="molecule type" value="Genomic_DNA"/>
</dbReference>
<reference evidence="2 3" key="1">
    <citation type="submission" date="2023-07" db="EMBL/GenBank/DDBJ databases">
        <title>Genomic Encyclopedia of Type Strains, Phase IV (KMG-IV): sequencing the most valuable type-strain genomes for metagenomic binning, comparative biology and taxonomic classification.</title>
        <authorList>
            <person name="Goeker M."/>
        </authorList>
    </citation>
    <scope>NUCLEOTIDE SEQUENCE [LARGE SCALE GENOMIC DNA]</scope>
    <source>
        <strain evidence="2 3">DSM 9768</strain>
    </source>
</reference>
<keyword evidence="1" id="KW-1133">Transmembrane helix</keyword>
<evidence type="ECO:0000313" key="3">
    <source>
        <dbReference type="Proteomes" id="UP001230005"/>
    </source>
</evidence>
<evidence type="ECO:0000256" key="1">
    <source>
        <dbReference type="SAM" id="Phobius"/>
    </source>
</evidence>
<organism evidence="2 3">
    <name type="scientific">Evansella vedderi</name>
    <dbReference type="NCBI Taxonomy" id="38282"/>
    <lineage>
        <taxon>Bacteria</taxon>
        <taxon>Bacillati</taxon>
        <taxon>Bacillota</taxon>
        <taxon>Bacilli</taxon>
        <taxon>Bacillales</taxon>
        <taxon>Bacillaceae</taxon>
        <taxon>Evansella</taxon>
    </lineage>
</organism>
<sequence>MTLAVSPFGEGEKWNSFVYKSIVYILSASLSGALFGLFIVATIQYLISWVPTSIKLSVILLLLVSYILKELKFINLPTPQMKWQIPTSWVNNSPLKNMVIWGVILGSGFFTYNPYAIFFILYLYMGFFMTPIVGLSIGFLYGLSRSLVSFFIAASCYNDTDKHSEIINKIWSQGRLFGKLNLAALIGLVLYVAYLLLL</sequence>
<evidence type="ECO:0000313" key="2">
    <source>
        <dbReference type="EMBL" id="MDQ0256826.1"/>
    </source>
</evidence>
<dbReference type="RefSeq" id="WP_307329556.1">
    <property type="nucleotide sequence ID" value="NZ_JAUSUG010000020.1"/>
</dbReference>
<feature type="transmembrane region" description="Helical" evidence="1">
    <location>
        <begin position="176"/>
        <end position="197"/>
    </location>
</feature>
<feature type="transmembrane region" description="Helical" evidence="1">
    <location>
        <begin position="49"/>
        <end position="68"/>
    </location>
</feature>
<proteinExistence type="predicted"/>
<keyword evidence="1" id="KW-0472">Membrane</keyword>
<feature type="transmembrane region" description="Helical" evidence="1">
    <location>
        <begin position="21"/>
        <end position="43"/>
    </location>
</feature>
<gene>
    <name evidence="2" type="ORF">J2S74_004248</name>
</gene>